<name>D5QBM4_NOVHA</name>
<dbReference type="HOGENOM" id="CLU_008973_2_1_5"/>
<dbReference type="AlphaFoldDB" id="D5QBM4"/>
<dbReference type="SMART" id="SM00460">
    <property type="entry name" value="TGc"/>
    <property type="match status" value="1"/>
</dbReference>
<accession>D5QBM4</accession>
<dbReference type="Pfam" id="PF01841">
    <property type="entry name" value="Transglut_core"/>
    <property type="match status" value="1"/>
</dbReference>
<dbReference type="PANTHER" id="PTHR33490">
    <property type="entry name" value="BLR5614 PROTEIN-RELATED"/>
    <property type="match status" value="1"/>
</dbReference>
<dbReference type="InterPro" id="IPR013589">
    <property type="entry name" value="Bac_transglu_N"/>
</dbReference>
<gene>
    <name evidence="2" type="ORF">GXY_02591</name>
</gene>
<feature type="domain" description="Transglutaminase-like" evidence="1">
    <location>
        <begin position="185"/>
        <end position="250"/>
    </location>
</feature>
<dbReference type="InterPro" id="IPR038765">
    <property type="entry name" value="Papain-like_cys_pep_sf"/>
</dbReference>
<reference evidence="2 3" key="1">
    <citation type="journal article" date="2010" name="J. Bacteriol.">
        <title>Genome sequence of a cellulose-producing bacterium, Gluconacetobacter hansenii ATCC 23769.</title>
        <authorList>
            <person name="Iyer P.R."/>
            <person name="Geib S.M."/>
            <person name="Catchmark J."/>
            <person name="Kao T.H."/>
            <person name="Tien M."/>
        </authorList>
    </citation>
    <scope>NUCLEOTIDE SEQUENCE [LARGE SCALE GENOMIC DNA]</scope>
    <source>
        <strain evidence="2 3">ATCC 23769</strain>
    </source>
</reference>
<dbReference type="Proteomes" id="UP000006468">
    <property type="component" value="Chromosome"/>
</dbReference>
<dbReference type="SUPFAM" id="SSF54001">
    <property type="entry name" value="Cysteine proteinases"/>
    <property type="match status" value="1"/>
</dbReference>
<sequence length="321" mass="35071">MAVREHDAFSCTTCFRESPPVMNRPVTLVHRTSYHYDRPVFLGPQTIRLRPHAACPTPIVSYAMDIAPHDHHRTWRHDDFGNHEAHVTFDRQVRDFDITVRLTADLAPATGSAPCAELIPTPAPALAAFMTPQAAGPHLRAFVAEAASIHTADPCARLAAINRMIATRTTYRTRMEAGVWDAEETLGRQTGSCRDSAWLFIQVLRHMGIPARFVSGYLIQPDASGTTCDLHAWAQAHIPDIGWVGFDTTSGLLTSRGHIALAAAAHPEQVAPVSGLLDSCNATLDVSMTLHHAGRSDNTKAHEIKAQKIKDCHDPHGNAIS</sequence>
<dbReference type="Pfam" id="PF08379">
    <property type="entry name" value="Bact_transglu_N"/>
    <property type="match status" value="1"/>
</dbReference>
<dbReference type="Gene3D" id="3.10.620.30">
    <property type="match status" value="1"/>
</dbReference>
<proteinExistence type="predicted"/>
<dbReference type="PANTHER" id="PTHR33490:SF1">
    <property type="entry name" value="SLL1233 PROTEIN"/>
    <property type="match status" value="1"/>
</dbReference>
<organism evidence="2 3">
    <name type="scientific">Novacetimonas hansenii ATCC 23769</name>
    <dbReference type="NCBI Taxonomy" id="714995"/>
    <lineage>
        <taxon>Bacteria</taxon>
        <taxon>Pseudomonadati</taxon>
        <taxon>Pseudomonadota</taxon>
        <taxon>Alphaproteobacteria</taxon>
        <taxon>Acetobacterales</taxon>
        <taxon>Acetobacteraceae</taxon>
        <taxon>Novacetimonas</taxon>
    </lineage>
</organism>
<evidence type="ECO:0000313" key="3">
    <source>
        <dbReference type="Proteomes" id="UP000006468"/>
    </source>
</evidence>
<dbReference type="InterPro" id="IPR002931">
    <property type="entry name" value="Transglutaminase-like"/>
</dbReference>
<evidence type="ECO:0000313" key="2">
    <source>
        <dbReference type="EMBL" id="EFG85710.1"/>
    </source>
</evidence>
<protein>
    <submittedName>
        <fullName evidence="2">Transglutaminase-like protein</fullName>
    </submittedName>
</protein>
<comment type="caution">
    <text evidence="2">The sequence shown here is derived from an EMBL/GenBank/DDBJ whole genome shotgun (WGS) entry which is preliminary data.</text>
</comment>
<evidence type="ECO:0000259" key="1">
    <source>
        <dbReference type="SMART" id="SM00460"/>
    </source>
</evidence>
<dbReference type="EMBL" id="ADTV01000004">
    <property type="protein sequence ID" value="EFG85710.1"/>
    <property type="molecule type" value="Genomic_DNA"/>
</dbReference>